<reference evidence="2" key="1">
    <citation type="submission" date="2022-11" db="UniProtKB">
        <authorList>
            <consortium name="WormBaseParasite"/>
        </authorList>
    </citation>
    <scope>IDENTIFICATION</scope>
</reference>
<dbReference type="AlphaFoldDB" id="A0A915JXR0"/>
<sequence length="80" mass="8648">MYTFGFELVIGDWFGATGSAAILVKGDWMRNQMVAEDVAIEGSSPQRNCEGATRKPGNPSHYGIASRCSGCQQFWVAVGM</sequence>
<evidence type="ECO:0000313" key="1">
    <source>
        <dbReference type="Proteomes" id="UP000887565"/>
    </source>
</evidence>
<protein>
    <submittedName>
        <fullName evidence="2">Uncharacterized protein</fullName>
    </submittedName>
</protein>
<organism evidence="1 2">
    <name type="scientific">Romanomermis culicivorax</name>
    <name type="common">Nematode worm</name>
    <dbReference type="NCBI Taxonomy" id="13658"/>
    <lineage>
        <taxon>Eukaryota</taxon>
        <taxon>Metazoa</taxon>
        <taxon>Ecdysozoa</taxon>
        <taxon>Nematoda</taxon>
        <taxon>Enoplea</taxon>
        <taxon>Dorylaimia</taxon>
        <taxon>Mermithida</taxon>
        <taxon>Mermithoidea</taxon>
        <taxon>Mermithidae</taxon>
        <taxon>Romanomermis</taxon>
    </lineage>
</organism>
<dbReference type="WBParaSite" id="nRc.2.0.1.t30487-RA">
    <property type="protein sequence ID" value="nRc.2.0.1.t30487-RA"/>
    <property type="gene ID" value="nRc.2.0.1.g30487"/>
</dbReference>
<accession>A0A915JXR0</accession>
<dbReference type="Proteomes" id="UP000887565">
    <property type="component" value="Unplaced"/>
</dbReference>
<proteinExistence type="predicted"/>
<evidence type="ECO:0000313" key="2">
    <source>
        <dbReference type="WBParaSite" id="nRc.2.0.1.t30487-RA"/>
    </source>
</evidence>
<name>A0A915JXR0_ROMCU</name>
<keyword evidence="1" id="KW-1185">Reference proteome</keyword>